<dbReference type="Proteomes" id="UP000636661">
    <property type="component" value="Unassembled WGS sequence"/>
</dbReference>
<reference evidence="1" key="2">
    <citation type="submission" date="2020-09" db="EMBL/GenBank/DDBJ databases">
        <authorList>
            <person name="Sun Q."/>
            <person name="Ohkuma M."/>
        </authorList>
    </citation>
    <scope>NUCLEOTIDE SEQUENCE</scope>
    <source>
        <strain evidence="1">JCM 4391</strain>
    </source>
</reference>
<evidence type="ECO:0000313" key="2">
    <source>
        <dbReference type="Proteomes" id="UP000636661"/>
    </source>
</evidence>
<name>A0A918M7I7_9ACTN</name>
<dbReference type="AlphaFoldDB" id="A0A918M7I7"/>
<keyword evidence="2" id="KW-1185">Reference proteome</keyword>
<reference evidence="1" key="1">
    <citation type="journal article" date="2014" name="Int. J. Syst. Evol. Microbiol.">
        <title>Complete genome sequence of Corynebacterium casei LMG S-19264T (=DSM 44701T), isolated from a smear-ripened cheese.</title>
        <authorList>
            <consortium name="US DOE Joint Genome Institute (JGI-PGF)"/>
            <person name="Walter F."/>
            <person name="Albersmeier A."/>
            <person name="Kalinowski J."/>
            <person name="Ruckert C."/>
        </authorList>
    </citation>
    <scope>NUCLEOTIDE SEQUENCE</scope>
    <source>
        <strain evidence="1">JCM 4391</strain>
    </source>
</reference>
<dbReference type="RefSeq" id="WP_189554294.1">
    <property type="nucleotide sequence ID" value="NZ_BMTP01000020.1"/>
</dbReference>
<sequence length="112" mass="12639">MADHAYIQRLSAELDALISEFRIPCLTPPYQRLTDLRVVRRDDGHGDGWAVLDHDNHAWTGTAWQPLAALSASDTYHYDRDTALNEAFRIAPLHPQPAKTPTGYAHPLTQEH</sequence>
<comment type="caution">
    <text evidence="1">The sequence shown here is derived from an EMBL/GenBank/DDBJ whole genome shotgun (WGS) entry which is preliminary data.</text>
</comment>
<accession>A0A918M7I7</accession>
<protein>
    <submittedName>
        <fullName evidence="1">Uncharacterized protein</fullName>
    </submittedName>
</protein>
<dbReference type="EMBL" id="BMTP01000020">
    <property type="protein sequence ID" value="GGU62110.1"/>
    <property type="molecule type" value="Genomic_DNA"/>
</dbReference>
<organism evidence="1 2">
    <name type="scientific">Streptomyces lavendofoliae</name>
    <dbReference type="NCBI Taxonomy" id="67314"/>
    <lineage>
        <taxon>Bacteria</taxon>
        <taxon>Bacillati</taxon>
        <taxon>Actinomycetota</taxon>
        <taxon>Actinomycetes</taxon>
        <taxon>Kitasatosporales</taxon>
        <taxon>Streptomycetaceae</taxon>
        <taxon>Streptomyces</taxon>
    </lineage>
</organism>
<evidence type="ECO:0000313" key="1">
    <source>
        <dbReference type="EMBL" id="GGU62110.1"/>
    </source>
</evidence>
<gene>
    <name evidence="1" type="ORF">GCM10010274_58600</name>
</gene>
<proteinExistence type="predicted"/>